<keyword evidence="2" id="KW-1185">Reference proteome</keyword>
<dbReference type="AlphaFoldDB" id="A0A1I0DQB4"/>
<evidence type="ECO:0000313" key="2">
    <source>
        <dbReference type="Proteomes" id="UP000199095"/>
    </source>
</evidence>
<accession>A0A1I0DQB4</accession>
<proteinExistence type="predicted"/>
<evidence type="ECO:0000313" key="1">
    <source>
        <dbReference type="EMBL" id="SET34592.1"/>
    </source>
</evidence>
<dbReference type="Proteomes" id="UP000199095">
    <property type="component" value="Unassembled WGS sequence"/>
</dbReference>
<dbReference type="InterPro" id="IPR025072">
    <property type="entry name" value="Fur_reg_FbpA"/>
</dbReference>
<name>A0A1I0DQB4_9BACI</name>
<gene>
    <name evidence="1" type="ORF">SAMN05421676_104117</name>
</gene>
<organism evidence="1 2">
    <name type="scientific">Salinibacillus kushneri</name>
    <dbReference type="NCBI Taxonomy" id="237682"/>
    <lineage>
        <taxon>Bacteria</taxon>
        <taxon>Bacillati</taxon>
        <taxon>Bacillota</taxon>
        <taxon>Bacilli</taxon>
        <taxon>Bacillales</taxon>
        <taxon>Bacillaceae</taxon>
        <taxon>Salinibacillus</taxon>
    </lineage>
</organism>
<dbReference type="Pfam" id="PF13076">
    <property type="entry name" value="Fur_reg_FbpA"/>
    <property type="match status" value="1"/>
</dbReference>
<sequence length="105" mass="12152">MKEQTLVKLAGEIIELDVKRDELFEQLMSQIGTEAYGFLRLIQNHYIPGGGVSEVKNQLREAVEMLKEHYIQQLIKAGIYNPEDKEVYSLTLTELHQLVEKYSVQ</sequence>
<dbReference type="EMBL" id="FOHJ01000004">
    <property type="protein sequence ID" value="SET34592.1"/>
    <property type="molecule type" value="Genomic_DNA"/>
</dbReference>
<protein>
    <submittedName>
        <fullName evidence="1">Fur-regulated basic protein A</fullName>
    </submittedName>
</protein>
<dbReference type="STRING" id="237682.SAMN05421676_104117"/>
<reference evidence="2" key="1">
    <citation type="submission" date="2016-10" db="EMBL/GenBank/DDBJ databases">
        <authorList>
            <person name="Varghese N."/>
            <person name="Submissions S."/>
        </authorList>
    </citation>
    <scope>NUCLEOTIDE SEQUENCE [LARGE SCALE GENOMIC DNA]</scope>
    <source>
        <strain evidence="2">CGMCC 1.3566</strain>
    </source>
</reference>